<proteinExistence type="predicted"/>
<feature type="domain" description="Transposase IS701-like DDE" evidence="1">
    <location>
        <begin position="20"/>
        <end position="290"/>
    </location>
</feature>
<keyword evidence="3" id="KW-1185">Reference proteome</keyword>
<dbReference type="PANTHER" id="PTHR33627:SF1">
    <property type="entry name" value="TRANSPOSASE"/>
    <property type="match status" value="1"/>
</dbReference>
<protein>
    <submittedName>
        <fullName evidence="2">IS701 family transposase</fullName>
    </submittedName>
</protein>
<dbReference type="InterPro" id="IPR012337">
    <property type="entry name" value="RNaseH-like_sf"/>
</dbReference>
<dbReference type="Pfam" id="PF13546">
    <property type="entry name" value="DDE_5"/>
    <property type="match status" value="1"/>
</dbReference>
<dbReference type="NCBIfam" id="NF033540">
    <property type="entry name" value="transpos_IS701"/>
    <property type="match status" value="1"/>
</dbReference>
<comment type="caution">
    <text evidence="2">The sequence shown here is derived from an EMBL/GenBank/DDBJ whole genome shotgun (WGS) entry which is preliminary data.</text>
</comment>
<evidence type="ECO:0000259" key="1">
    <source>
        <dbReference type="Pfam" id="PF13546"/>
    </source>
</evidence>
<dbReference type="AlphaFoldDB" id="A0A3A8HF03"/>
<dbReference type="OrthoDB" id="6139076at2"/>
<gene>
    <name evidence="2" type="ORF">D7V88_41545</name>
</gene>
<name>A0A3A8HF03_9BACT</name>
<sequence>MTPAQMRKLDRELREYLESMVEGMGRSERRRAMEWYLTGLLLEGERKSTEPMAARLVKDASQVEAMRQRLHQCVSVSEWSDAQMRGRLALKLEQQLPEVEAYVVDDTGFPKKGEHSVGVTRQYSGTLGRTENCQVAVSLHLAGERGSGCVALQVYLPEAWAKSRTRRKAVGVPAPVKFQTKWQIALGQLDDALAWGVRRHVVLADAGYGSAREFRDGVRERGLHFLVGVTGTHTAWPPGAMPALAPRVEGRRGRPRKGYVAEGVEPWSLEELVRQLPPEEWKTVRWREGSLGEQSSRFAAVRVRTAERHARRAAPSEEVWLLAQWPEGLKTPTKLAYCSLPADTPLKTLVRLWKLRWRVERDYQEMKGEVGLDHYEGRGWRGFHHHATLCMVAHGFLALRRALFPPEASAMDAAHGAASPSALAAQP</sequence>
<organism evidence="2 3">
    <name type="scientific">Corallococcus terminator</name>
    <dbReference type="NCBI Taxonomy" id="2316733"/>
    <lineage>
        <taxon>Bacteria</taxon>
        <taxon>Pseudomonadati</taxon>
        <taxon>Myxococcota</taxon>
        <taxon>Myxococcia</taxon>
        <taxon>Myxococcales</taxon>
        <taxon>Cystobacterineae</taxon>
        <taxon>Myxococcaceae</taxon>
        <taxon>Corallococcus</taxon>
    </lineage>
</organism>
<feature type="non-terminal residue" evidence="2">
    <location>
        <position position="427"/>
    </location>
</feature>
<reference evidence="3" key="1">
    <citation type="submission" date="2018-09" db="EMBL/GenBank/DDBJ databases">
        <authorList>
            <person name="Livingstone P.G."/>
            <person name="Whitworth D.E."/>
        </authorList>
    </citation>
    <scope>NUCLEOTIDE SEQUENCE [LARGE SCALE GENOMIC DNA]</scope>
    <source>
        <strain evidence="3">CA054A</strain>
    </source>
</reference>
<dbReference type="PANTHER" id="PTHR33627">
    <property type="entry name" value="TRANSPOSASE"/>
    <property type="match status" value="1"/>
</dbReference>
<dbReference type="Proteomes" id="UP000268094">
    <property type="component" value="Unassembled WGS sequence"/>
</dbReference>
<evidence type="ECO:0000313" key="2">
    <source>
        <dbReference type="EMBL" id="RKG66234.1"/>
    </source>
</evidence>
<dbReference type="SUPFAM" id="SSF53098">
    <property type="entry name" value="Ribonuclease H-like"/>
    <property type="match status" value="1"/>
</dbReference>
<evidence type="ECO:0000313" key="3">
    <source>
        <dbReference type="Proteomes" id="UP000268094"/>
    </source>
</evidence>
<dbReference type="InterPro" id="IPR038721">
    <property type="entry name" value="IS701-like_DDE_dom"/>
</dbReference>
<dbReference type="EMBL" id="RAVZ01000689">
    <property type="protein sequence ID" value="RKG66234.1"/>
    <property type="molecule type" value="Genomic_DNA"/>
</dbReference>
<accession>A0A3A8HF03</accession>
<dbReference type="InterPro" id="IPR039365">
    <property type="entry name" value="IS701-like"/>
</dbReference>